<dbReference type="AlphaFoldDB" id="A0A1H6AC54"/>
<evidence type="ECO:0000256" key="2">
    <source>
        <dbReference type="ARBA" id="ARBA00022516"/>
    </source>
</evidence>
<keyword evidence="4" id="KW-0443">Lipid metabolism</keyword>
<dbReference type="PANTHER" id="PTHR10434:SF64">
    <property type="entry name" value="1-ACYL-SN-GLYCEROL-3-PHOSPHATE ACYLTRANSFERASE-RELATED"/>
    <property type="match status" value="1"/>
</dbReference>
<sequence length="268" mass="28721">MNGLHPGAILRLVLLALGTFALLPWHLIAMRLSPQRHGQVLPMLFHRLVCRCLGVRRRVRGTPPAHGAGGLIVANHVSWLDISVIGATRPLSFVAKSEVSKWPVIGWLASLQRTVFIDRQRRTATAGVAAEMGARISAGEAVVLFAEGTTGDGTRILPLRSSLLGAAHQALDTNGNGDVTIYPLTLTYTGYHGMAGGRAERSALAWHGDTELAPHLRAMLDIGAIDVELAWGEPITMHAKTSRKEATRLAGIAIRRARQEAVSGRALG</sequence>
<keyword evidence="5 7" id="KW-0012">Acyltransferase</keyword>
<evidence type="ECO:0000256" key="5">
    <source>
        <dbReference type="ARBA" id="ARBA00023315"/>
    </source>
</evidence>
<evidence type="ECO:0000256" key="4">
    <source>
        <dbReference type="ARBA" id="ARBA00023098"/>
    </source>
</evidence>
<keyword evidence="2" id="KW-0444">Lipid biosynthesis</keyword>
<evidence type="ECO:0000313" key="8">
    <source>
        <dbReference type="Proteomes" id="UP000236743"/>
    </source>
</evidence>
<proteinExistence type="predicted"/>
<evidence type="ECO:0000313" key="7">
    <source>
        <dbReference type="EMBL" id="SEG45890.1"/>
    </source>
</evidence>
<gene>
    <name evidence="7" type="ORF">SAMN04488115_105332</name>
</gene>
<name>A0A1H6AC54_9HYPH</name>
<organism evidence="7 8">
    <name type="scientific">Bosea lathyri</name>
    <dbReference type="NCBI Taxonomy" id="1036778"/>
    <lineage>
        <taxon>Bacteria</taxon>
        <taxon>Pseudomonadati</taxon>
        <taxon>Pseudomonadota</taxon>
        <taxon>Alphaproteobacteria</taxon>
        <taxon>Hyphomicrobiales</taxon>
        <taxon>Boseaceae</taxon>
        <taxon>Bosea</taxon>
    </lineage>
</organism>
<feature type="domain" description="Phospholipid/glycerol acyltransferase" evidence="6">
    <location>
        <begin position="70"/>
        <end position="189"/>
    </location>
</feature>
<reference evidence="7 8" key="1">
    <citation type="submission" date="2016-10" db="EMBL/GenBank/DDBJ databases">
        <authorList>
            <person name="de Groot N.N."/>
        </authorList>
    </citation>
    <scope>NUCLEOTIDE SEQUENCE [LARGE SCALE GENOMIC DNA]</scope>
    <source>
        <strain evidence="7 8">DSM 26656</strain>
    </source>
</reference>
<evidence type="ECO:0000259" key="6">
    <source>
        <dbReference type="SMART" id="SM00563"/>
    </source>
</evidence>
<dbReference type="SUPFAM" id="SSF69593">
    <property type="entry name" value="Glycerol-3-phosphate (1)-acyltransferase"/>
    <property type="match status" value="1"/>
</dbReference>
<dbReference type="EMBL" id="FNUY01000005">
    <property type="protein sequence ID" value="SEG45890.1"/>
    <property type="molecule type" value="Genomic_DNA"/>
</dbReference>
<dbReference type="PANTHER" id="PTHR10434">
    <property type="entry name" value="1-ACYL-SN-GLYCEROL-3-PHOSPHATE ACYLTRANSFERASE"/>
    <property type="match status" value="1"/>
</dbReference>
<dbReference type="OrthoDB" id="9806880at2"/>
<comment type="pathway">
    <text evidence="1">Lipid metabolism.</text>
</comment>
<dbReference type="CDD" id="cd07989">
    <property type="entry name" value="LPLAT_AGPAT-like"/>
    <property type="match status" value="1"/>
</dbReference>
<accession>A0A1H6AC54</accession>
<dbReference type="InterPro" id="IPR002123">
    <property type="entry name" value="Plipid/glycerol_acylTrfase"/>
</dbReference>
<dbReference type="Pfam" id="PF01553">
    <property type="entry name" value="Acyltransferase"/>
    <property type="match status" value="1"/>
</dbReference>
<keyword evidence="3 7" id="KW-0808">Transferase</keyword>
<dbReference type="RefSeq" id="WP_160115778.1">
    <property type="nucleotide sequence ID" value="NZ_FNUY01000005.1"/>
</dbReference>
<dbReference type="GO" id="GO:0006654">
    <property type="term" value="P:phosphatidic acid biosynthetic process"/>
    <property type="evidence" value="ECO:0007669"/>
    <property type="project" value="TreeGrafter"/>
</dbReference>
<keyword evidence="8" id="KW-1185">Reference proteome</keyword>
<dbReference type="Proteomes" id="UP000236743">
    <property type="component" value="Unassembled WGS sequence"/>
</dbReference>
<dbReference type="GO" id="GO:0003841">
    <property type="term" value="F:1-acylglycerol-3-phosphate O-acyltransferase activity"/>
    <property type="evidence" value="ECO:0007669"/>
    <property type="project" value="TreeGrafter"/>
</dbReference>
<dbReference type="SMART" id="SM00563">
    <property type="entry name" value="PlsC"/>
    <property type="match status" value="1"/>
</dbReference>
<evidence type="ECO:0000256" key="1">
    <source>
        <dbReference type="ARBA" id="ARBA00005189"/>
    </source>
</evidence>
<protein>
    <submittedName>
        <fullName evidence="7">Lyso-ornithine lipid acyltransferase</fullName>
    </submittedName>
</protein>
<evidence type="ECO:0000256" key="3">
    <source>
        <dbReference type="ARBA" id="ARBA00022679"/>
    </source>
</evidence>